<feature type="compositionally biased region" description="Polar residues" evidence="1">
    <location>
        <begin position="419"/>
        <end position="430"/>
    </location>
</feature>
<organism evidence="2 3">
    <name type="scientific">Dendrothele bispora (strain CBS 962.96)</name>
    <dbReference type="NCBI Taxonomy" id="1314807"/>
    <lineage>
        <taxon>Eukaryota</taxon>
        <taxon>Fungi</taxon>
        <taxon>Dikarya</taxon>
        <taxon>Basidiomycota</taxon>
        <taxon>Agaricomycotina</taxon>
        <taxon>Agaricomycetes</taxon>
        <taxon>Agaricomycetidae</taxon>
        <taxon>Agaricales</taxon>
        <taxon>Agaricales incertae sedis</taxon>
        <taxon>Dendrothele</taxon>
    </lineage>
</organism>
<feature type="region of interest" description="Disordered" evidence="1">
    <location>
        <begin position="355"/>
        <end position="440"/>
    </location>
</feature>
<name>A0A4S8LEM0_DENBC</name>
<feature type="compositionally biased region" description="Basic and acidic residues" evidence="1">
    <location>
        <begin position="322"/>
        <end position="338"/>
    </location>
</feature>
<protein>
    <submittedName>
        <fullName evidence="2">Uncharacterized protein</fullName>
    </submittedName>
</protein>
<feature type="compositionally biased region" description="Polar residues" evidence="1">
    <location>
        <begin position="386"/>
        <end position="405"/>
    </location>
</feature>
<feature type="region of interest" description="Disordered" evidence="1">
    <location>
        <begin position="282"/>
        <end position="341"/>
    </location>
</feature>
<gene>
    <name evidence="2" type="ORF">K435DRAFT_867507</name>
</gene>
<evidence type="ECO:0000313" key="3">
    <source>
        <dbReference type="Proteomes" id="UP000297245"/>
    </source>
</evidence>
<dbReference type="AlphaFoldDB" id="A0A4S8LEM0"/>
<evidence type="ECO:0000313" key="2">
    <source>
        <dbReference type="EMBL" id="THU87220.1"/>
    </source>
</evidence>
<accession>A0A4S8LEM0</accession>
<keyword evidence="3" id="KW-1185">Reference proteome</keyword>
<feature type="compositionally biased region" description="Polar residues" evidence="1">
    <location>
        <begin position="355"/>
        <end position="367"/>
    </location>
</feature>
<dbReference type="Proteomes" id="UP000297245">
    <property type="component" value="Unassembled WGS sequence"/>
</dbReference>
<dbReference type="OrthoDB" id="3235325at2759"/>
<evidence type="ECO:0000256" key="1">
    <source>
        <dbReference type="SAM" id="MobiDB-lite"/>
    </source>
</evidence>
<sequence length="586" mass="63962">MPASTPAPNRVATERGNLLMSNLNLQSPLPQNGLQMGFNELLMTPAPRNLGHSHLTAGFSDELQQIGCVSNSSEMERLKKYVEELEIQKKVQEGNLTVLGNAYMALVNAVPALLTVTNPFGLPVPDIASIAGNPNGVNFDIPLKREDYPDVKFWTRKAWKEEEDRQKALSRGKGQRGGTRAAKGINVAQRYIELDDGTVIDGTRAASIRRLARQMWAQFRSEGKEPTTWEGAIDDIVRRFNRALWTAFPELRLCAENWKLHYLATTLYSGWYRNRNLANIQAGTNDDDDDNDDNRNNHTGASLEIDETGGGTNKDAGGGRKRSIETDAHHQSDSDVTTKKAKVTSFKLVNPLSLTTDIRGDTGTQVDDSQDGPVDKNAMAGGGASDSEQAAGANNSMTGIESANGSTTSPSSTHASTSVYTETRAPQVQGSPEPDAIPENTDTINAQAAADTPSNNGLHAKSDSVNNVIEKLVKPSKHSTTARNLCMISFKKKFGKKATTKAFEEHWTSIHDTSEHREWEKASSDAKAAQTAAAAAVRLNLVQLEESVDVNPQTVSRQIERNEYWGSGAWEQGRWVAGRFVVYPSI</sequence>
<proteinExistence type="predicted"/>
<dbReference type="EMBL" id="ML179459">
    <property type="protein sequence ID" value="THU87220.1"/>
    <property type="molecule type" value="Genomic_DNA"/>
</dbReference>
<reference evidence="2 3" key="1">
    <citation type="journal article" date="2019" name="Nat. Ecol. Evol.">
        <title>Megaphylogeny resolves global patterns of mushroom evolution.</title>
        <authorList>
            <person name="Varga T."/>
            <person name="Krizsan K."/>
            <person name="Foldi C."/>
            <person name="Dima B."/>
            <person name="Sanchez-Garcia M."/>
            <person name="Sanchez-Ramirez S."/>
            <person name="Szollosi G.J."/>
            <person name="Szarkandi J.G."/>
            <person name="Papp V."/>
            <person name="Albert L."/>
            <person name="Andreopoulos W."/>
            <person name="Angelini C."/>
            <person name="Antonin V."/>
            <person name="Barry K.W."/>
            <person name="Bougher N.L."/>
            <person name="Buchanan P."/>
            <person name="Buyck B."/>
            <person name="Bense V."/>
            <person name="Catcheside P."/>
            <person name="Chovatia M."/>
            <person name="Cooper J."/>
            <person name="Damon W."/>
            <person name="Desjardin D."/>
            <person name="Finy P."/>
            <person name="Geml J."/>
            <person name="Haridas S."/>
            <person name="Hughes K."/>
            <person name="Justo A."/>
            <person name="Karasinski D."/>
            <person name="Kautmanova I."/>
            <person name="Kiss B."/>
            <person name="Kocsube S."/>
            <person name="Kotiranta H."/>
            <person name="LaButti K.M."/>
            <person name="Lechner B.E."/>
            <person name="Liimatainen K."/>
            <person name="Lipzen A."/>
            <person name="Lukacs Z."/>
            <person name="Mihaltcheva S."/>
            <person name="Morgado L.N."/>
            <person name="Niskanen T."/>
            <person name="Noordeloos M.E."/>
            <person name="Ohm R.A."/>
            <person name="Ortiz-Santana B."/>
            <person name="Ovrebo C."/>
            <person name="Racz N."/>
            <person name="Riley R."/>
            <person name="Savchenko A."/>
            <person name="Shiryaev A."/>
            <person name="Soop K."/>
            <person name="Spirin V."/>
            <person name="Szebenyi C."/>
            <person name="Tomsovsky M."/>
            <person name="Tulloss R.E."/>
            <person name="Uehling J."/>
            <person name="Grigoriev I.V."/>
            <person name="Vagvolgyi C."/>
            <person name="Papp T."/>
            <person name="Martin F.M."/>
            <person name="Miettinen O."/>
            <person name="Hibbett D.S."/>
            <person name="Nagy L.G."/>
        </authorList>
    </citation>
    <scope>NUCLEOTIDE SEQUENCE [LARGE SCALE GENOMIC DNA]</scope>
    <source>
        <strain evidence="2 3">CBS 962.96</strain>
    </source>
</reference>
<feature type="compositionally biased region" description="Low complexity" evidence="1">
    <location>
        <begin position="406"/>
        <end position="418"/>
    </location>
</feature>